<feature type="region of interest" description="Disordered" evidence="1">
    <location>
        <begin position="332"/>
        <end position="353"/>
    </location>
</feature>
<dbReference type="Proteomes" id="UP000525389">
    <property type="component" value="Unassembled WGS sequence"/>
</dbReference>
<dbReference type="InterPro" id="IPR008258">
    <property type="entry name" value="Transglycosylase_SLT_dom_1"/>
</dbReference>
<evidence type="ECO:0000259" key="3">
    <source>
        <dbReference type="Pfam" id="PF01471"/>
    </source>
</evidence>
<dbReference type="GO" id="GO:0016787">
    <property type="term" value="F:hydrolase activity"/>
    <property type="evidence" value="ECO:0007669"/>
    <property type="project" value="UniProtKB-KW"/>
</dbReference>
<dbReference type="EMBL" id="JACHFN010000007">
    <property type="protein sequence ID" value="MBB5234687.1"/>
    <property type="molecule type" value="Genomic_DNA"/>
</dbReference>
<evidence type="ECO:0000313" key="4">
    <source>
        <dbReference type="EMBL" id="MBB5234687.1"/>
    </source>
</evidence>
<sequence>MHPQDMHTAPDPGEEDVRWAQSSLNAALGLRLPPSGRLDAPTRSALRGFQRREGLPVDGLLGPSTMAALRRASEGPEPEAEVWGGAGPTPESLASVPGSENVSRAFKLRVIGIARDLGTDPNFLMAAMSFESRLDPRPVNPSSGATGLIQFMPKTAERLGTTVGALAAMTAEQQLDDVARYFAPYRGRLTTLEDVYMAILWPDAIGRGADFVLFRTPSTAYAQNSALDVNRDGSVTVAEATSFVRGRLGGAAPATGTPAGAPPAASPNRSSPDYARWVQRSLNQVLGTRLAVDGIIGSQTRSAVRTFQGQKGLAVDGVVGPVTEAALIAAGAPRPPGAAPRQPTSPPPGTASAAGLARQILNHPGITLATSSSTPNGNPRQNILDTANGQPARSGCYDTRQCSPTVPLSPRMLQALLGLANRGHTFYVTSFAGGRHSRSSDHYRGRAVDIGVWNGTSLGVPGPAHTAARDALIAAGSSPSQTFNAYRDTSDRSHQNHVHAAFP</sequence>
<feature type="compositionally biased region" description="Low complexity" evidence="1">
    <location>
        <begin position="250"/>
        <end position="259"/>
    </location>
</feature>
<feature type="region of interest" description="Disordered" evidence="1">
    <location>
        <begin position="248"/>
        <end position="273"/>
    </location>
</feature>
<dbReference type="InterPro" id="IPR023346">
    <property type="entry name" value="Lysozyme-like_dom_sf"/>
</dbReference>
<dbReference type="SUPFAM" id="SSF53955">
    <property type="entry name" value="Lysozyme-like"/>
    <property type="match status" value="1"/>
</dbReference>
<feature type="region of interest" description="Disordered" evidence="1">
    <location>
        <begin position="480"/>
        <end position="503"/>
    </location>
</feature>
<proteinExistence type="predicted"/>
<evidence type="ECO:0000313" key="5">
    <source>
        <dbReference type="Proteomes" id="UP000525389"/>
    </source>
</evidence>
<feature type="domain" description="Peptidoglycan binding-like" evidence="3">
    <location>
        <begin position="276"/>
        <end position="327"/>
    </location>
</feature>
<keyword evidence="5" id="KW-1185">Reference proteome</keyword>
<protein>
    <submittedName>
        <fullName evidence="4">Peptidoglycan hydrolase-like protein with peptidoglycan-binding domain</fullName>
    </submittedName>
</protein>
<evidence type="ECO:0000256" key="1">
    <source>
        <dbReference type="SAM" id="MobiDB-lite"/>
    </source>
</evidence>
<dbReference type="Gene3D" id="1.10.530.10">
    <property type="match status" value="1"/>
</dbReference>
<reference evidence="4 5" key="1">
    <citation type="submission" date="2020-08" db="EMBL/GenBank/DDBJ databases">
        <title>Genomic Encyclopedia of Type Strains, Phase IV (KMG-IV): sequencing the most valuable type-strain genomes for metagenomic binning, comparative biology and taxonomic classification.</title>
        <authorList>
            <person name="Goeker M."/>
        </authorList>
    </citation>
    <scope>NUCLEOTIDE SEQUENCE [LARGE SCALE GENOMIC DNA]</scope>
    <source>
        <strain evidence="4 5">DSM 101791</strain>
    </source>
</reference>
<dbReference type="Pfam" id="PF01471">
    <property type="entry name" value="PG_binding_1"/>
    <property type="match status" value="2"/>
</dbReference>
<evidence type="ECO:0000259" key="2">
    <source>
        <dbReference type="Pfam" id="PF01464"/>
    </source>
</evidence>
<comment type="caution">
    <text evidence="4">The sequence shown here is derived from an EMBL/GenBank/DDBJ whole genome shotgun (WGS) entry which is preliminary data.</text>
</comment>
<dbReference type="Pfam" id="PF01464">
    <property type="entry name" value="SLT"/>
    <property type="match status" value="1"/>
</dbReference>
<dbReference type="Gene3D" id="1.10.101.10">
    <property type="entry name" value="PGBD-like superfamily/PGBD"/>
    <property type="match status" value="2"/>
</dbReference>
<dbReference type="RefSeq" id="WP_184028837.1">
    <property type="nucleotide sequence ID" value="NZ_JACHFN010000007.1"/>
</dbReference>
<dbReference type="InterPro" id="IPR036366">
    <property type="entry name" value="PGBDSf"/>
</dbReference>
<name>A0A7W8GFK1_9DEIO</name>
<dbReference type="InterPro" id="IPR036365">
    <property type="entry name" value="PGBD-like_sf"/>
</dbReference>
<gene>
    <name evidence="4" type="ORF">HNQ09_002130</name>
</gene>
<dbReference type="InterPro" id="IPR002477">
    <property type="entry name" value="Peptidoglycan-bd-like"/>
</dbReference>
<feature type="compositionally biased region" description="Pro residues" evidence="1">
    <location>
        <begin position="333"/>
        <end position="349"/>
    </location>
</feature>
<feature type="domain" description="Transglycosylase SLT" evidence="2">
    <location>
        <begin position="117"/>
        <end position="172"/>
    </location>
</feature>
<feature type="domain" description="Peptidoglycan binding-like" evidence="3">
    <location>
        <begin position="14"/>
        <end position="69"/>
    </location>
</feature>
<keyword evidence="4" id="KW-0378">Hydrolase</keyword>
<organism evidence="4 5">
    <name type="scientific">Deinococcus budaensis</name>
    <dbReference type="NCBI Taxonomy" id="1665626"/>
    <lineage>
        <taxon>Bacteria</taxon>
        <taxon>Thermotogati</taxon>
        <taxon>Deinococcota</taxon>
        <taxon>Deinococci</taxon>
        <taxon>Deinococcales</taxon>
        <taxon>Deinococcaceae</taxon>
        <taxon>Deinococcus</taxon>
    </lineage>
</organism>
<dbReference type="AlphaFoldDB" id="A0A7W8GFK1"/>
<accession>A0A7W8GFK1</accession>
<dbReference type="SUPFAM" id="SSF47090">
    <property type="entry name" value="PGBD-like"/>
    <property type="match status" value="2"/>
</dbReference>